<organism evidence="1 2">
    <name type="scientific">Portunus trituberculatus</name>
    <name type="common">Swimming crab</name>
    <name type="synonym">Neptunus trituberculatus</name>
    <dbReference type="NCBI Taxonomy" id="210409"/>
    <lineage>
        <taxon>Eukaryota</taxon>
        <taxon>Metazoa</taxon>
        <taxon>Ecdysozoa</taxon>
        <taxon>Arthropoda</taxon>
        <taxon>Crustacea</taxon>
        <taxon>Multicrustacea</taxon>
        <taxon>Malacostraca</taxon>
        <taxon>Eumalacostraca</taxon>
        <taxon>Eucarida</taxon>
        <taxon>Decapoda</taxon>
        <taxon>Pleocyemata</taxon>
        <taxon>Brachyura</taxon>
        <taxon>Eubrachyura</taxon>
        <taxon>Portunoidea</taxon>
        <taxon>Portunidae</taxon>
        <taxon>Portuninae</taxon>
        <taxon>Portunus</taxon>
    </lineage>
</organism>
<keyword evidence="2" id="KW-1185">Reference proteome</keyword>
<reference evidence="1 2" key="1">
    <citation type="submission" date="2019-05" db="EMBL/GenBank/DDBJ databases">
        <title>Another draft genome of Portunus trituberculatus and its Hox gene families provides insights of decapod evolution.</title>
        <authorList>
            <person name="Jeong J.-H."/>
            <person name="Song I."/>
            <person name="Kim S."/>
            <person name="Choi T."/>
            <person name="Kim D."/>
            <person name="Ryu S."/>
            <person name="Kim W."/>
        </authorList>
    </citation>
    <scope>NUCLEOTIDE SEQUENCE [LARGE SCALE GENOMIC DNA]</scope>
    <source>
        <tissue evidence="1">Muscle</tissue>
    </source>
</reference>
<dbReference type="Proteomes" id="UP000324222">
    <property type="component" value="Unassembled WGS sequence"/>
</dbReference>
<sequence>MSLSPLISGLMFNTSLEGGRRSLVLKSENTFLTSVLSVFQTVPLKTGSTWFTTPRSCAHQGVCQKGVRGSDGRFCLSPNNPVCGKEGFSLSSNAEHRLGR</sequence>
<evidence type="ECO:0000313" key="2">
    <source>
        <dbReference type="Proteomes" id="UP000324222"/>
    </source>
</evidence>
<comment type="caution">
    <text evidence="1">The sequence shown here is derived from an EMBL/GenBank/DDBJ whole genome shotgun (WGS) entry which is preliminary data.</text>
</comment>
<protein>
    <submittedName>
        <fullName evidence="1">Uncharacterized protein</fullName>
    </submittedName>
</protein>
<gene>
    <name evidence="1" type="ORF">E2C01_045789</name>
</gene>
<proteinExistence type="predicted"/>
<evidence type="ECO:0000313" key="1">
    <source>
        <dbReference type="EMBL" id="MPC51933.1"/>
    </source>
</evidence>
<dbReference type="EMBL" id="VSRR010010516">
    <property type="protein sequence ID" value="MPC51933.1"/>
    <property type="molecule type" value="Genomic_DNA"/>
</dbReference>
<name>A0A5B7G3Y0_PORTR</name>
<dbReference type="AlphaFoldDB" id="A0A5B7G3Y0"/>
<accession>A0A5B7G3Y0</accession>